<feature type="region of interest" description="Disordered" evidence="6">
    <location>
        <begin position="26"/>
        <end position="111"/>
    </location>
</feature>
<evidence type="ECO:0000256" key="1">
    <source>
        <dbReference type="ARBA" id="ARBA00004123"/>
    </source>
</evidence>
<dbReference type="EMBL" id="CAUYUE010000001">
    <property type="protein sequence ID" value="CAK0732176.1"/>
    <property type="molecule type" value="Genomic_DNA"/>
</dbReference>
<keyword evidence="2" id="KW-0805">Transcription regulation</keyword>
<gene>
    <name evidence="8" type="ORF">CVIRNUC_000095</name>
</gene>
<evidence type="ECO:0000313" key="9">
    <source>
        <dbReference type="Proteomes" id="UP001314263"/>
    </source>
</evidence>
<evidence type="ECO:0000256" key="2">
    <source>
        <dbReference type="ARBA" id="ARBA00023015"/>
    </source>
</evidence>
<dbReference type="SMART" id="SM00338">
    <property type="entry name" value="BRLZ"/>
    <property type="match status" value="1"/>
</dbReference>
<dbReference type="PROSITE" id="PS50217">
    <property type="entry name" value="BZIP"/>
    <property type="match status" value="1"/>
</dbReference>
<protein>
    <recommendedName>
        <fullName evidence="7">BZIP domain-containing protein</fullName>
    </recommendedName>
</protein>
<proteinExistence type="predicted"/>
<dbReference type="GO" id="GO:0003700">
    <property type="term" value="F:DNA-binding transcription factor activity"/>
    <property type="evidence" value="ECO:0007669"/>
    <property type="project" value="InterPro"/>
</dbReference>
<dbReference type="SUPFAM" id="SSF57959">
    <property type="entry name" value="Leucine zipper domain"/>
    <property type="match status" value="1"/>
</dbReference>
<comment type="caution">
    <text evidence="8">The sequence shown here is derived from an EMBL/GenBank/DDBJ whole genome shotgun (WGS) entry which is preliminary data.</text>
</comment>
<name>A0AAV1HPW6_9CHLO</name>
<evidence type="ECO:0000256" key="3">
    <source>
        <dbReference type="ARBA" id="ARBA00023125"/>
    </source>
</evidence>
<dbReference type="CDD" id="cd14702">
    <property type="entry name" value="bZIP_plant_GBF1"/>
    <property type="match status" value="1"/>
</dbReference>
<comment type="subcellular location">
    <subcellularLocation>
        <location evidence="1">Nucleus</location>
    </subcellularLocation>
</comment>
<dbReference type="InterPro" id="IPR004827">
    <property type="entry name" value="bZIP"/>
</dbReference>
<evidence type="ECO:0000256" key="6">
    <source>
        <dbReference type="SAM" id="MobiDB-lite"/>
    </source>
</evidence>
<feature type="domain" description="BZIP" evidence="7">
    <location>
        <begin position="117"/>
        <end position="180"/>
    </location>
</feature>
<dbReference type="AlphaFoldDB" id="A0AAV1HPW6"/>
<dbReference type="GO" id="GO:0003677">
    <property type="term" value="F:DNA binding"/>
    <property type="evidence" value="ECO:0007669"/>
    <property type="project" value="UniProtKB-KW"/>
</dbReference>
<dbReference type="GO" id="GO:0005634">
    <property type="term" value="C:nucleus"/>
    <property type="evidence" value="ECO:0007669"/>
    <property type="project" value="UniProtKB-SubCell"/>
</dbReference>
<dbReference type="InterPro" id="IPR046347">
    <property type="entry name" value="bZIP_sf"/>
</dbReference>
<feature type="compositionally biased region" description="Polar residues" evidence="6">
    <location>
        <begin position="62"/>
        <end position="74"/>
    </location>
</feature>
<evidence type="ECO:0000256" key="5">
    <source>
        <dbReference type="ARBA" id="ARBA00023242"/>
    </source>
</evidence>
<dbReference type="InterPro" id="IPR045314">
    <property type="entry name" value="bZIP_plant_GBF1"/>
</dbReference>
<accession>A0AAV1HPW6</accession>
<evidence type="ECO:0000259" key="7">
    <source>
        <dbReference type="PROSITE" id="PS50217"/>
    </source>
</evidence>
<dbReference type="Proteomes" id="UP001314263">
    <property type="component" value="Unassembled WGS sequence"/>
</dbReference>
<keyword evidence="5" id="KW-0539">Nucleus</keyword>
<keyword evidence="3" id="KW-0238">DNA-binding</keyword>
<feature type="region of interest" description="Disordered" evidence="6">
    <location>
        <begin position="129"/>
        <end position="157"/>
    </location>
</feature>
<evidence type="ECO:0000256" key="4">
    <source>
        <dbReference type="ARBA" id="ARBA00023163"/>
    </source>
</evidence>
<sequence>MYSKGCANIVCFAGINMRVHTLQRVHRRRGRPRMSGSAALEGTWTSVSRRSGDADDEGDQRPFSTRSVDSTQDTGGVPSCDMKSIDQTAKDGRAKRKVGRPIAYRGDPYAPGLQPEQRRVILRRIANRESARRVRARRQDELDRLTQQAQDTEHSNTKMHTKVEAAKAKEAQARAELADLRSQLHAQARENGTLQAEICELKYALAYASQARENRTLQAEIFEFKRALAAAQELQQEPERRERELFPMLASLAPYQQDPLGICEILEKPDTPTGQAPALLRTVSQEELPPLSSLRAQAQALLPAVPHPVPERTFSDLLQDINWAARVDDWPAHAGCPAGQ</sequence>
<organism evidence="8 9">
    <name type="scientific">Coccomyxa viridis</name>
    <dbReference type="NCBI Taxonomy" id="1274662"/>
    <lineage>
        <taxon>Eukaryota</taxon>
        <taxon>Viridiplantae</taxon>
        <taxon>Chlorophyta</taxon>
        <taxon>core chlorophytes</taxon>
        <taxon>Trebouxiophyceae</taxon>
        <taxon>Trebouxiophyceae incertae sedis</taxon>
        <taxon>Coccomyxaceae</taxon>
        <taxon>Coccomyxa</taxon>
    </lineage>
</organism>
<keyword evidence="9" id="KW-1185">Reference proteome</keyword>
<reference evidence="8 9" key="1">
    <citation type="submission" date="2023-10" db="EMBL/GenBank/DDBJ databases">
        <authorList>
            <person name="Maclean D."/>
            <person name="Macfadyen A."/>
        </authorList>
    </citation>
    <scope>NUCLEOTIDE SEQUENCE [LARGE SCALE GENOMIC DNA]</scope>
</reference>
<feature type="compositionally biased region" description="Basic and acidic residues" evidence="6">
    <location>
        <begin position="129"/>
        <end position="144"/>
    </location>
</feature>
<keyword evidence="4" id="KW-0804">Transcription</keyword>
<dbReference type="PROSITE" id="PS00036">
    <property type="entry name" value="BZIP_BASIC"/>
    <property type="match status" value="1"/>
</dbReference>
<evidence type="ECO:0000313" key="8">
    <source>
        <dbReference type="EMBL" id="CAK0732176.1"/>
    </source>
</evidence>